<evidence type="ECO:0000256" key="7">
    <source>
        <dbReference type="SAM" id="MobiDB-lite"/>
    </source>
</evidence>
<reference evidence="9 10" key="1">
    <citation type="submission" date="2019-05" db="EMBL/GenBank/DDBJ databases">
        <title>Emergence of the Ug99 lineage of the wheat stem rust pathogen through somatic hybridization.</title>
        <authorList>
            <person name="Li F."/>
            <person name="Upadhyaya N.M."/>
            <person name="Sperschneider J."/>
            <person name="Matny O."/>
            <person name="Nguyen-Phuc H."/>
            <person name="Mago R."/>
            <person name="Raley C."/>
            <person name="Miller M.E."/>
            <person name="Silverstein K.A.T."/>
            <person name="Henningsen E."/>
            <person name="Hirsch C.D."/>
            <person name="Visser B."/>
            <person name="Pretorius Z.A."/>
            <person name="Steffenson B.J."/>
            <person name="Schwessinger B."/>
            <person name="Dodds P.N."/>
            <person name="Figueroa M."/>
        </authorList>
    </citation>
    <scope>NUCLEOTIDE SEQUENCE [LARGE SCALE GENOMIC DNA]</scope>
    <source>
        <strain evidence="9 10">Ug99</strain>
    </source>
</reference>
<evidence type="ECO:0000313" key="9">
    <source>
        <dbReference type="EMBL" id="KAA1132279.1"/>
    </source>
</evidence>
<evidence type="ECO:0000256" key="5">
    <source>
        <dbReference type="ARBA" id="ARBA00022840"/>
    </source>
</evidence>
<dbReference type="InterPro" id="IPR011009">
    <property type="entry name" value="Kinase-like_dom_sf"/>
</dbReference>
<dbReference type="Proteomes" id="UP000325313">
    <property type="component" value="Unassembled WGS sequence"/>
</dbReference>
<dbReference type="EMBL" id="VDEP01000085">
    <property type="protein sequence ID" value="KAA1132279.1"/>
    <property type="molecule type" value="Genomic_DNA"/>
</dbReference>
<dbReference type="GO" id="GO:0005524">
    <property type="term" value="F:ATP binding"/>
    <property type="evidence" value="ECO:0007669"/>
    <property type="project" value="UniProtKB-UniRule"/>
</dbReference>
<feature type="compositionally biased region" description="Low complexity" evidence="7">
    <location>
        <begin position="119"/>
        <end position="128"/>
    </location>
</feature>
<evidence type="ECO:0000259" key="8">
    <source>
        <dbReference type="PROSITE" id="PS50011"/>
    </source>
</evidence>
<keyword evidence="1" id="KW-0723">Serine/threonine-protein kinase</keyword>
<evidence type="ECO:0000256" key="4">
    <source>
        <dbReference type="ARBA" id="ARBA00022777"/>
    </source>
</evidence>
<keyword evidence="2" id="KW-0808">Transferase</keyword>
<dbReference type="Pfam" id="PF00069">
    <property type="entry name" value="Pkinase"/>
    <property type="match status" value="1"/>
</dbReference>
<dbReference type="InterPro" id="IPR008271">
    <property type="entry name" value="Ser/Thr_kinase_AS"/>
</dbReference>
<dbReference type="PROSITE" id="PS00108">
    <property type="entry name" value="PROTEIN_KINASE_ST"/>
    <property type="match status" value="1"/>
</dbReference>
<feature type="compositionally biased region" description="Polar residues" evidence="7">
    <location>
        <begin position="523"/>
        <end position="534"/>
    </location>
</feature>
<sequence>MTLDSIQKHLQHTTAQLHQLIIRAQQQQQDILNNNNNKKKAVQAQWPPDEWFNHTKTARTTADNQPPPPPITNSLSLPSTQSTTTTTTTTTQSTNSIILNDSPCNTQSISPNITPIINQPSSSPKTTKQPPPPPPQQTVTTTTTTFRPPPPHPSRLDHSKSIGVKETLDAHSSFSEFGQKQVNQYLIKHEIGRGSFGAVQLAEDAQTGLSYAIKELSKTRLKRKFARELRAINHPFLENNHHHQQTRYQHQQQQVDALFLIRNEVAIMKKIRHQNLVRLYEVLDVEGEDSLYMVMEYCPGGSLMRLVQETRQQKLAQLGLLDHHYLEERKGEGDLLSGAVGLDLDLARKYFRQLVLGIDYLHRNEIIHYDIKPDNLLLSSDKKQLKVVDFGISAMFVKPGDDSTVSRTIGSPAFLSPELIRAAQSDLPVSGTAADIWAMGVTLYFMLTGALPFPSDQMMAMYEAIETKAPAIPDEWDGPLIDLMSRILDKQPSSRIKMSELREQEWVTNGGKLAGLSPTIIHTSSRSSLKTSNPNPDPTRSLKDEEKEQDDDDEKGDRTTKVTETDLKESFRFGFTNRCPVFSELVDNALKLSSWIPLSSSYCSPSSSSSSSNQPLLGRRKELFFKEFHRQISERTKTKFHSQS</sequence>
<dbReference type="InterPro" id="IPR017441">
    <property type="entry name" value="Protein_kinase_ATP_BS"/>
</dbReference>
<feature type="compositionally biased region" description="Low complexity" evidence="7">
    <location>
        <begin position="137"/>
        <end position="146"/>
    </location>
</feature>
<dbReference type="CDD" id="cd14008">
    <property type="entry name" value="STKc_LKB1_CaMKK"/>
    <property type="match status" value="1"/>
</dbReference>
<keyword evidence="5 6" id="KW-0067">ATP-binding</keyword>
<evidence type="ECO:0000256" key="3">
    <source>
        <dbReference type="ARBA" id="ARBA00022741"/>
    </source>
</evidence>
<keyword evidence="3 6" id="KW-0547">Nucleotide-binding</keyword>
<dbReference type="GO" id="GO:0004674">
    <property type="term" value="F:protein serine/threonine kinase activity"/>
    <property type="evidence" value="ECO:0007669"/>
    <property type="project" value="UniProtKB-KW"/>
</dbReference>
<dbReference type="GO" id="GO:0007165">
    <property type="term" value="P:signal transduction"/>
    <property type="evidence" value="ECO:0007669"/>
    <property type="project" value="TreeGrafter"/>
</dbReference>
<proteinExistence type="predicted"/>
<dbReference type="PANTHER" id="PTHR43895">
    <property type="entry name" value="CALCIUM/CALMODULIN-DEPENDENT PROTEIN KINASE KINASE-RELATED"/>
    <property type="match status" value="1"/>
</dbReference>
<evidence type="ECO:0000256" key="1">
    <source>
        <dbReference type="ARBA" id="ARBA00022527"/>
    </source>
</evidence>
<feature type="region of interest" description="Disordered" evidence="7">
    <location>
        <begin position="59"/>
        <end position="159"/>
    </location>
</feature>
<protein>
    <recommendedName>
        <fullName evidence="8">Protein kinase domain-containing protein</fullName>
    </recommendedName>
</protein>
<dbReference type="PANTHER" id="PTHR43895:SF150">
    <property type="entry name" value="SERINE_THREONINE-PROTEIN KINASE STK11"/>
    <property type="match status" value="1"/>
</dbReference>
<feature type="region of interest" description="Disordered" evidence="7">
    <location>
        <begin position="523"/>
        <end position="562"/>
    </location>
</feature>
<organism evidence="9 10">
    <name type="scientific">Puccinia graminis f. sp. tritici</name>
    <dbReference type="NCBI Taxonomy" id="56615"/>
    <lineage>
        <taxon>Eukaryota</taxon>
        <taxon>Fungi</taxon>
        <taxon>Dikarya</taxon>
        <taxon>Basidiomycota</taxon>
        <taxon>Pucciniomycotina</taxon>
        <taxon>Pucciniomycetes</taxon>
        <taxon>Pucciniales</taxon>
        <taxon>Pucciniaceae</taxon>
        <taxon>Puccinia</taxon>
    </lineage>
</organism>
<dbReference type="SMART" id="SM00220">
    <property type="entry name" value="S_TKc"/>
    <property type="match status" value="1"/>
</dbReference>
<evidence type="ECO:0000313" key="10">
    <source>
        <dbReference type="Proteomes" id="UP000325313"/>
    </source>
</evidence>
<dbReference type="Gene3D" id="1.10.510.10">
    <property type="entry name" value="Transferase(Phosphotransferase) domain 1"/>
    <property type="match status" value="1"/>
</dbReference>
<feature type="domain" description="Protein kinase" evidence="8">
    <location>
        <begin position="185"/>
        <end position="507"/>
    </location>
</feature>
<comment type="caution">
    <text evidence="9">The sequence shown here is derived from an EMBL/GenBank/DDBJ whole genome shotgun (WGS) entry which is preliminary data.</text>
</comment>
<dbReference type="InterPro" id="IPR000719">
    <property type="entry name" value="Prot_kinase_dom"/>
</dbReference>
<dbReference type="Gene3D" id="3.30.200.20">
    <property type="entry name" value="Phosphorylase Kinase, domain 1"/>
    <property type="match status" value="1"/>
</dbReference>
<dbReference type="PROSITE" id="PS50011">
    <property type="entry name" value="PROTEIN_KINASE_DOM"/>
    <property type="match status" value="1"/>
</dbReference>
<dbReference type="AlphaFoldDB" id="A0A5B0S442"/>
<name>A0A5B0S442_PUCGR</name>
<accession>A0A5B0S442</accession>
<gene>
    <name evidence="9" type="ORF">PGTUg99_002046</name>
</gene>
<feature type="binding site" evidence="6">
    <location>
        <position position="214"/>
    </location>
    <ligand>
        <name>ATP</name>
        <dbReference type="ChEBI" id="CHEBI:30616"/>
    </ligand>
</feature>
<keyword evidence="4" id="KW-0418">Kinase</keyword>
<dbReference type="SUPFAM" id="SSF56112">
    <property type="entry name" value="Protein kinase-like (PK-like)"/>
    <property type="match status" value="1"/>
</dbReference>
<dbReference type="GO" id="GO:0005737">
    <property type="term" value="C:cytoplasm"/>
    <property type="evidence" value="ECO:0007669"/>
    <property type="project" value="TreeGrafter"/>
</dbReference>
<feature type="compositionally biased region" description="Polar residues" evidence="7">
    <location>
        <begin position="97"/>
        <end position="118"/>
    </location>
</feature>
<dbReference type="PROSITE" id="PS00107">
    <property type="entry name" value="PROTEIN_KINASE_ATP"/>
    <property type="match status" value="1"/>
</dbReference>
<evidence type="ECO:0000256" key="2">
    <source>
        <dbReference type="ARBA" id="ARBA00022679"/>
    </source>
</evidence>
<evidence type="ECO:0000256" key="6">
    <source>
        <dbReference type="PROSITE-ProRule" id="PRU10141"/>
    </source>
</evidence>
<feature type="compositionally biased region" description="Low complexity" evidence="7">
    <location>
        <begin position="72"/>
        <end position="96"/>
    </location>
</feature>